<organism evidence="5 6">
    <name type="scientific">Natronomonas salsuginis</name>
    <dbReference type="NCBI Taxonomy" id="2217661"/>
    <lineage>
        <taxon>Archaea</taxon>
        <taxon>Methanobacteriati</taxon>
        <taxon>Methanobacteriota</taxon>
        <taxon>Stenosarchaea group</taxon>
        <taxon>Halobacteria</taxon>
        <taxon>Halobacteriales</taxon>
        <taxon>Natronomonadaceae</taxon>
        <taxon>Natronomonas</taxon>
    </lineage>
</organism>
<evidence type="ECO:0000313" key="6">
    <source>
        <dbReference type="Proteomes" id="UP000308037"/>
    </source>
</evidence>
<feature type="domain" description="MmgE/PrpD C-terminal" evidence="4">
    <location>
        <begin position="348"/>
        <end position="523"/>
    </location>
</feature>
<dbReference type="SUPFAM" id="SSF103378">
    <property type="entry name" value="2-methylcitrate dehydratase PrpD"/>
    <property type="match status" value="1"/>
</dbReference>
<evidence type="ECO:0000313" key="5">
    <source>
        <dbReference type="EMBL" id="TKR25050.1"/>
    </source>
</evidence>
<dbReference type="InterPro" id="IPR045337">
    <property type="entry name" value="MmgE_PrpD_C"/>
</dbReference>
<dbReference type="GO" id="GO:0016829">
    <property type="term" value="F:lyase activity"/>
    <property type="evidence" value="ECO:0007669"/>
    <property type="project" value="InterPro"/>
</dbReference>
<dbReference type="InterPro" id="IPR042188">
    <property type="entry name" value="MmgE/PrpD_sf_2"/>
</dbReference>
<proteinExistence type="inferred from homology"/>
<comment type="caution">
    <text evidence="5">The sequence shown here is derived from an EMBL/GenBank/DDBJ whole genome shotgun (WGS) entry which is preliminary data.</text>
</comment>
<dbReference type="InterPro" id="IPR045336">
    <property type="entry name" value="MmgE_PrpD_N"/>
</dbReference>
<dbReference type="RefSeq" id="WP_137277085.1">
    <property type="nucleotide sequence ID" value="NZ_QKNX01000005.1"/>
</dbReference>
<evidence type="ECO:0000256" key="2">
    <source>
        <dbReference type="SAM" id="MobiDB-lite"/>
    </source>
</evidence>
<accession>A0A4U5J7K8</accession>
<dbReference type="PANTHER" id="PTHR16943">
    <property type="entry name" value="2-METHYLCITRATE DEHYDRATASE-RELATED"/>
    <property type="match status" value="1"/>
</dbReference>
<feature type="domain" description="MmgE/PrpD N-terminal" evidence="3">
    <location>
        <begin position="84"/>
        <end position="322"/>
    </location>
</feature>
<protein>
    <submittedName>
        <fullName evidence="5">MmgE/PrpD family protein</fullName>
    </submittedName>
</protein>
<dbReference type="Pfam" id="PF19305">
    <property type="entry name" value="MmgE_PrpD_C"/>
    <property type="match status" value="1"/>
</dbReference>
<evidence type="ECO:0000259" key="3">
    <source>
        <dbReference type="Pfam" id="PF03972"/>
    </source>
</evidence>
<dbReference type="Gene3D" id="1.10.4100.10">
    <property type="entry name" value="2-methylcitrate dehydratase PrpD"/>
    <property type="match status" value="1"/>
</dbReference>
<dbReference type="Gene3D" id="3.30.1330.120">
    <property type="entry name" value="2-methylcitrate dehydratase PrpD"/>
    <property type="match status" value="1"/>
</dbReference>
<dbReference type="Proteomes" id="UP000308037">
    <property type="component" value="Unassembled WGS sequence"/>
</dbReference>
<feature type="region of interest" description="Disordered" evidence="2">
    <location>
        <begin position="473"/>
        <end position="494"/>
    </location>
</feature>
<dbReference type="EMBL" id="QKNX01000005">
    <property type="protein sequence ID" value="TKR25050.1"/>
    <property type="molecule type" value="Genomic_DNA"/>
</dbReference>
<reference evidence="5 6" key="1">
    <citation type="submission" date="2019-04" db="EMBL/GenBank/DDBJ databases">
        <title>Natronomonas sp. F20-122 a newhaloarchaeon isolated from a saline saltern of Isla Bacuta, Huelva, Spain.</title>
        <authorList>
            <person name="Duran-Viseras A."/>
            <person name="Sanchez-Porro C."/>
            <person name="Ventosa A."/>
        </authorList>
    </citation>
    <scope>NUCLEOTIDE SEQUENCE [LARGE SCALE GENOMIC DNA]</scope>
    <source>
        <strain evidence="5 6">F20-122</strain>
    </source>
</reference>
<dbReference type="Pfam" id="PF03972">
    <property type="entry name" value="MmgE_PrpD_N"/>
    <property type="match status" value="1"/>
</dbReference>
<dbReference type="InterPro" id="IPR005656">
    <property type="entry name" value="MmgE_PrpD"/>
</dbReference>
<comment type="similarity">
    <text evidence="1">Belongs to the PrpD family.</text>
</comment>
<dbReference type="PANTHER" id="PTHR16943:SF8">
    <property type="entry name" value="2-METHYLCITRATE DEHYDRATASE"/>
    <property type="match status" value="1"/>
</dbReference>
<dbReference type="InterPro" id="IPR042183">
    <property type="entry name" value="MmgE/PrpD_sf_1"/>
</dbReference>
<dbReference type="AlphaFoldDB" id="A0A4U5J7K8"/>
<evidence type="ECO:0000256" key="1">
    <source>
        <dbReference type="ARBA" id="ARBA00006174"/>
    </source>
</evidence>
<gene>
    <name evidence="5" type="ORF">DM868_11830</name>
</gene>
<name>A0A4U5J7K8_9EURY</name>
<dbReference type="InterPro" id="IPR036148">
    <property type="entry name" value="MmgE/PrpD_sf"/>
</dbReference>
<keyword evidence="6" id="KW-1185">Reference proteome</keyword>
<dbReference type="OrthoDB" id="43639at2157"/>
<sequence length="539" mass="59542">MLTDDRTVAETAVISVTVQPWQLRGSVSNGGGRVVSFIWQSGSLLFGNPGLFYLAIRLIRTWPAKSSGIMYEKVITNSMELSSESLAEYTKQISIDDLPEEVEEQVERLTLDTIGCALGAFNSPPSKKIRQVYDNRDSGGSESTIFGSGKNVDVEYGALINGIMGRYLDFNDCYTTQSAACHPSDHIPALVSVAEAEQASGADLIESVVIAYEIQCRGVDTGIVTAEGFDYSTWAAYSSVAAVGKLMDLDKDQLINAFGIAGSNNNGLLIARLGTVSMYKGMAVPYVTHNAIQACQMARNGITGPKQVFEGDRGFFEVVSKEPVSLEDLGGRNGVEDYRVMETSFKTFACGFYTHPSVTAALDIVRENNIDPNDIEKIEVETFTQAVEGYASGPEKWARDMNRETADHSLPYNVSVAIIDDEVTPEQYNEEHLQDEQIYQMMQKVSVQADEDLDQYRMENPRHMPSKVAIEASGEKHRKRVNYPKGHPERPMTNDELRSKAEDLMDPYLSGQQIETLAENCFNLKSENSINNIINSLKI</sequence>
<evidence type="ECO:0000259" key="4">
    <source>
        <dbReference type="Pfam" id="PF19305"/>
    </source>
</evidence>